<name>A0A820RFS1_9BILA</name>
<reference evidence="1" key="1">
    <citation type="submission" date="2021-02" db="EMBL/GenBank/DDBJ databases">
        <authorList>
            <person name="Nowell W R."/>
        </authorList>
    </citation>
    <scope>NUCLEOTIDE SEQUENCE</scope>
</reference>
<accession>A0A820RFS1</accession>
<organism evidence="1 2">
    <name type="scientific">Adineta steineri</name>
    <dbReference type="NCBI Taxonomy" id="433720"/>
    <lineage>
        <taxon>Eukaryota</taxon>
        <taxon>Metazoa</taxon>
        <taxon>Spiralia</taxon>
        <taxon>Gnathifera</taxon>
        <taxon>Rotifera</taxon>
        <taxon>Eurotatoria</taxon>
        <taxon>Bdelloidea</taxon>
        <taxon>Adinetida</taxon>
        <taxon>Adinetidae</taxon>
        <taxon>Adineta</taxon>
    </lineage>
</organism>
<proteinExistence type="predicted"/>
<feature type="non-terminal residue" evidence="1">
    <location>
        <position position="1"/>
    </location>
</feature>
<feature type="non-terminal residue" evidence="1">
    <location>
        <position position="74"/>
    </location>
</feature>
<comment type="caution">
    <text evidence="1">The sequence shown here is derived from an EMBL/GenBank/DDBJ whole genome shotgun (WGS) entry which is preliminary data.</text>
</comment>
<dbReference type="Proteomes" id="UP000663868">
    <property type="component" value="Unassembled WGS sequence"/>
</dbReference>
<dbReference type="EMBL" id="CAJOBB010029654">
    <property type="protein sequence ID" value="CAF4438360.1"/>
    <property type="molecule type" value="Genomic_DNA"/>
</dbReference>
<protein>
    <submittedName>
        <fullName evidence="1">Uncharacterized protein</fullName>
    </submittedName>
</protein>
<gene>
    <name evidence="1" type="ORF">KXQ929_LOCUS53221</name>
</gene>
<evidence type="ECO:0000313" key="2">
    <source>
        <dbReference type="Proteomes" id="UP000663868"/>
    </source>
</evidence>
<sequence>PFTKSVQYLTLNMSIDEQINGKILESTILSQIPNLKEFKFIFQISSYKQNIDINNGLDKLISTFHSTSYWSTHP</sequence>
<dbReference type="AlphaFoldDB" id="A0A820RFS1"/>
<evidence type="ECO:0000313" key="1">
    <source>
        <dbReference type="EMBL" id="CAF4438360.1"/>
    </source>
</evidence>